<gene>
    <name evidence="1" type="ORF">HNP60_001211</name>
</gene>
<reference evidence="1 2" key="1">
    <citation type="submission" date="2020-08" db="EMBL/GenBank/DDBJ databases">
        <title>Exploring microbial biodiversity for novel pathways involved in the catabolism of aromatic compounds derived from lignin.</title>
        <authorList>
            <person name="Elkins J."/>
        </authorList>
    </citation>
    <scope>NUCLEOTIDE SEQUENCE [LARGE SCALE GENOMIC DNA]</scope>
    <source>
        <strain evidence="1 2">B1D3A</strain>
    </source>
</reference>
<accession>A0ABR6NF23</accession>
<sequence>MRGKADRLARLIRAVGGDAGEAAGLALRRNRTSAHWQGEMRAKAAENHAVPGFLLGGPEGLCYFA</sequence>
<organism evidence="1 2">
    <name type="scientific">Sphingobium lignivorans</name>
    <dbReference type="NCBI Taxonomy" id="2735886"/>
    <lineage>
        <taxon>Bacteria</taxon>
        <taxon>Pseudomonadati</taxon>
        <taxon>Pseudomonadota</taxon>
        <taxon>Alphaproteobacteria</taxon>
        <taxon>Sphingomonadales</taxon>
        <taxon>Sphingomonadaceae</taxon>
        <taxon>Sphingobium</taxon>
    </lineage>
</organism>
<proteinExistence type="predicted"/>
<name>A0ABR6NF23_9SPHN</name>
<evidence type="ECO:0000313" key="1">
    <source>
        <dbReference type="EMBL" id="MBB5985237.1"/>
    </source>
</evidence>
<dbReference type="Proteomes" id="UP001138540">
    <property type="component" value="Unassembled WGS sequence"/>
</dbReference>
<comment type="caution">
    <text evidence="1">The sequence shown here is derived from an EMBL/GenBank/DDBJ whole genome shotgun (WGS) entry which is preliminary data.</text>
</comment>
<protein>
    <submittedName>
        <fullName evidence="1">Uncharacterized protein</fullName>
    </submittedName>
</protein>
<keyword evidence="2" id="KW-1185">Reference proteome</keyword>
<dbReference type="EMBL" id="JACHKA010000001">
    <property type="protein sequence ID" value="MBB5985237.1"/>
    <property type="molecule type" value="Genomic_DNA"/>
</dbReference>
<evidence type="ECO:0000313" key="2">
    <source>
        <dbReference type="Proteomes" id="UP001138540"/>
    </source>
</evidence>